<accession>A0AAP2D5U4</accession>
<dbReference type="AlphaFoldDB" id="A0AAP2D5U4"/>
<sequence>MDIVTKKQLNILIQLAEADKHFAKIERELIFKIARERKFPEEVVLELIRNPEPIDSLGALSMEQKFDYLMSAVQLVFVDQNVFESEIIFSKNIAIKLGFKKGVIDYFIEHYDTKTREEFREIAIRDFLS</sequence>
<dbReference type="RefSeq" id="WP_254088904.1">
    <property type="nucleotide sequence ID" value="NZ_JAHESC010000004.1"/>
</dbReference>
<organism evidence="1 2">
    <name type="scientific">Dawidia soli</name>
    <dbReference type="NCBI Taxonomy" id="2782352"/>
    <lineage>
        <taxon>Bacteria</taxon>
        <taxon>Pseudomonadati</taxon>
        <taxon>Bacteroidota</taxon>
        <taxon>Cytophagia</taxon>
        <taxon>Cytophagales</taxon>
        <taxon>Chryseotaleaceae</taxon>
        <taxon>Dawidia</taxon>
    </lineage>
</organism>
<dbReference type="SUPFAM" id="SSF158682">
    <property type="entry name" value="TerB-like"/>
    <property type="match status" value="1"/>
</dbReference>
<evidence type="ECO:0000313" key="1">
    <source>
        <dbReference type="EMBL" id="MBT1685652.1"/>
    </source>
</evidence>
<dbReference type="EMBL" id="JAHESC010000004">
    <property type="protein sequence ID" value="MBT1685652.1"/>
    <property type="molecule type" value="Genomic_DNA"/>
</dbReference>
<keyword evidence="2" id="KW-1185">Reference proteome</keyword>
<dbReference type="InterPro" id="IPR029024">
    <property type="entry name" value="TerB-like"/>
</dbReference>
<evidence type="ECO:0000313" key="2">
    <source>
        <dbReference type="Proteomes" id="UP001319180"/>
    </source>
</evidence>
<dbReference type="Proteomes" id="UP001319180">
    <property type="component" value="Unassembled WGS sequence"/>
</dbReference>
<protein>
    <submittedName>
        <fullName evidence="1">TerB family tellurite resistance protein</fullName>
    </submittedName>
</protein>
<proteinExistence type="predicted"/>
<gene>
    <name evidence="1" type="ORF">KK078_03745</name>
</gene>
<comment type="caution">
    <text evidence="1">The sequence shown here is derived from an EMBL/GenBank/DDBJ whole genome shotgun (WGS) entry which is preliminary data.</text>
</comment>
<reference evidence="1 2" key="1">
    <citation type="submission" date="2021-05" db="EMBL/GenBank/DDBJ databases">
        <title>A Polyphasic approach of four new species of the genus Ohtaekwangia: Ohtaekwangia histidinii sp. nov., Ohtaekwangia cretensis sp. nov., Ohtaekwangia indiensis sp. nov., Ohtaekwangia reichenbachii sp. nov. from diverse environment.</title>
        <authorList>
            <person name="Octaviana S."/>
        </authorList>
    </citation>
    <scope>NUCLEOTIDE SEQUENCE [LARGE SCALE GENOMIC DNA]</scope>
    <source>
        <strain evidence="1 2">PWU37</strain>
    </source>
</reference>
<name>A0AAP2D5U4_9BACT</name>